<dbReference type="RefSeq" id="WP_042276761.1">
    <property type="nucleotide sequence ID" value="NZ_BBML01000001.1"/>
</dbReference>
<dbReference type="AlphaFoldDB" id="A0A090Q2J0"/>
<dbReference type="Proteomes" id="UP000029221">
    <property type="component" value="Unassembled WGS sequence"/>
</dbReference>
<proteinExistence type="predicted"/>
<dbReference type="Pfam" id="PF22550">
    <property type="entry name" value="CesT_Tir_1"/>
    <property type="match status" value="1"/>
</dbReference>
<evidence type="ECO:0000313" key="1">
    <source>
        <dbReference type="EMBL" id="GAK95928.1"/>
    </source>
</evidence>
<dbReference type="Gene3D" id="3.30.1460.10">
    <property type="match status" value="1"/>
</dbReference>
<keyword evidence="2" id="KW-1185">Reference proteome</keyword>
<reference evidence="1" key="1">
    <citation type="journal article" date="2014" name="Genome Announc.">
        <title>Draft Genome Sequences of Marine Flavobacterium Nonlabens Strains NR17, NR24, NR27, NR32, NR33, and Ara13.</title>
        <authorList>
            <person name="Nakanishi M."/>
            <person name="Meirelles P."/>
            <person name="Suzuki R."/>
            <person name="Takatani N."/>
            <person name="Mino S."/>
            <person name="Suda W."/>
            <person name="Oshima K."/>
            <person name="Hattori M."/>
            <person name="Ohkuma M."/>
            <person name="Hosokawa M."/>
            <person name="Miyashita K."/>
            <person name="Thompson F.L."/>
            <person name="Niwa A."/>
            <person name="Sawabe T."/>
            <person name="Sawabe T."/>
        </authorList>
    </citation>
    <scope>NUCLEOTIDE SEQUENCE [LARGE SCALE GENOMIC DNA]</scope>
    <source>
        <strain evidence="1">JCM 19294</strain>
    </source>
</reference>
<sequence length="131" mass="15173">MNDHYQKIKEYLQQLDFDITRENPSSGILVIEKEDVGIKNLIMGIAPPILIMEQYIFKINNHRDEVFKSLLQKNRDIIHGAFVLDETGAKVIFRDTLQIENLDLNELEGSLNSLSLLLSEYSDQIITFSKY</sequence>
<dbReference type="eggNOG" id="ENOG502ZPB9">
    <property type="taxonomic scope" value="Bacteria"/>
</dbReference>
<organism evidence="1 2">
    <name type="scientific">Nonlabens tegetincola</name>
    <dbReference type="NCBI Taxonomy" id="323273"/>
    <lineage>
        <taxon>Bacteria</taxon>
        <taxon>Pseudomonadati</taxon>
        <taxon>Bacteroidota</taxon>
        <taxon>Flavobacteriia</taxon>
        <taxon>Flavobacteriales</taxon>
        <taxon>Flavobacteriaceae</taxon>
        <taxon>Nonlabens</taxon>
    </lineage>
</organism>
<dbReference type="SUPFAM" id="SSF69635">
    <property type="entry name" value="Type III secretory system chaperone-like"/>
    <property type="match status" value="1"/>
</dbReference>
<name>A0A090Q2J0_9FLAO</name>
<evidence type="ECO:0000313" key="2">
    <source>
        <dbReference type="Proteomes" id="UP000029221"/>
    </source>
</evidence>
<dbReference type="STRING" id="319236.BST91_11195"/>
<accession>A0A090Q2J0</accession>
<evidence type="ECO:0008006" key="3">
    <source>
        <dbReference type="Google" id="ProtNLM"/>
    </source>
</evidence>
<protein>
    <recommendedName>
        <fullName evidence="3">Molecular chaperone Tir</fullName>
    </recommendedName>
</protein>
<dbReference type="InterPro" id="IPR054345">
    <property type="entry name" value="Tir-like"/>
</dbReference>
<dbReference type="EMBL" id="BBML01000001">
    <property type="protein sequence ID" value="GAK95928.1"/>
    <property type="molecule type" value="Genomic_DNA"/>
</dbReference>
<gene>
    <name evidence="1" type="ORF">JCM19294_2710</name>
</gene>
<comment type="caution">
    <text evidence="1">The sequence shown here is derived from an EMBL/GenBank/DDBJ whole genome shotgun (WGS) entry which is preliminary data.</text>
</comment>